<dbReference type="InterPro" id="IPR023214">
    <property type="entry name" value="HAD_sf"/>
</dbReference>
<dbReference type="NCBIfam" id="TIGR01509">
    <property type="entry name" value="HAD-SF-IA-v3"/>
    <property type="match status" value="1"/>
</dbReference>
<dbReference type="SFLD" id="SFLDS00003">
    <property type="entry name" value="Haloacid_Dehalogenase"/>
    <property type="match status" value="1"/>
</dbReference>
<keyword evidence="4" id="KW-1185">Reference proteome</keyword>
<dbReference type="Pfam" id="PF13419">
    <property type="entry name" value="HAD_2"/>
    <property type="match status" value="1"/>
</dbReference>
<dbReference type="RefSeq" id="WP_202584348.1">
    <property type="nucleotide sequence ID" value="NZ_BKBO01000035.1"/>
</dbReference>
<dbReference type="SFLD" id="SFLDG01129">
    <property type="entry name" value="C1.5:_HAD__Beta-PGM__Phosphata"/>
    <property type="match status" value="1"/>
</dbReference>
<reference evidence="2" key="1">
    <citation type="submission" date="2019-08" db="EMBL/GenBank/DDBJ databases">
        <authorList>
            <person name="Ishikawa M."/>
            <person name="Suzuki T."/>
            <person name="Matsutani M."/>
        </authorList>
    </citation>
    <scope>NUCLEOTIDE SEQUENCE</scope>
    <source>
        <strain evidence="2">7C1</strain>
        <strain evidence="1">8C4</strain>
    </source>
</reference>
<dbReference type="Proteomes" id="UP000886597">
    <property type="component" value="Unassembled WGS sequence"/>
</dbReference>
<dbReference type="InterPro" id="IPR023198">
    <property type="entry name" value="PGP-like_dom2"/>
</dbReference>
<dbReference type="InterPro" id="IPR006439">
    <property type="entry name" value="HAD-SF_hydro_IA"/>
</dbReference>
<dbReference type="Gene3D" id="3.40.50.1000">
    <property type="entry name" value="HAD superfamily/HAD-like"/>
    <property type="match status" value="1"/>
</dbReference>
<dbReference type="Gene3D" id="1.10.150.240">
    <property type="entry name" value="Putative phosphatase, domain 2"/>
    <property type="match status" value="1"/>
</dbReference>
<dbReference type="GO" id="GO:0016787">
    <property type="term" value="F:hydrolase activity"/>
    <property type="evidence" value="ECO:0007669"/>
    <property type="project" value="UniProtKB-KW"/>
</dbReference>
<dbReference type="EMBL" id="BKBQ01000035">
    <property type="protein sequence ID" value="GEQ55160.1"/>
    <property type="molecule type" value="Genomic_DNA"/>
</dbReference>
<gene>
    <name evidence="1" type="ORF">TK11N_19760</name>
    <name evidence="2" type="ORF">TK2N_20040</name>
</gene>
<proteinExistence type="predicted"/>
<dbReference type="SUPFAM" id="SSF56784">
    <property type="entry name" value="HAD-like"/>
    <property type="match status" value="1"/>
</dbReference>
<dbReference type="Proteomes" id="UP000886607">
    <property type="component" value="Unassembled WGS sequence"/>
</dbReference>
<evidence type="ECO:0000313" key="2">
    <source>
        <dbReference type="EMBL" id="GEQ55160.1"/>
    </source>
</evidence>
<dbReference type="InterPro" id="IPR041492">
    <property type="entry name" value="HAD_2"/>
</dbReference>
<dbReference type="PRINTS" id="PR00413">
    <property type="entry name" value="HADHALOGNASE"/>
</dbReference>
<accession>A0AAN4ZPY0</accession>
<evidence type="ECO:0000313" key="4">
    <source>
        <dbReference type="Proteomes" id="UP000886607"/>
    </source>
</evidence>
<evidence type="ECO:0000313" key="1">
    <source>
        <dbReference type="EMBL" id="GEQ50124.1"/>
    </source>
</evidence>
<dbReference type="CDD" id="cd02603">
    <property type="entry name" value="HAD_sEH-N_like"/>
    <property type="match status" value="1"/>
</dbReference>
<dbReference type="InterPro" id="IPR036412">
    <property type="entry name" value="HAD-like_sf"/>
</dbReference>
<dbReference type="PANTHER" id="PTHR43611">
    <property type="entry name" value="ALPHA-D-GLUCOSE 1-PHOSPHATE PHOSPHATASE"/>
    <property type="match status" value="1"/>
</dbReference>
<name>A0AAN4ZPY0_9ENTE</name>
<comment type="caution">
    <text evidence="2">The sequence shown here is derived from an EMBL/GenBank/DDBJ whole genome shotgun (WGS) entry which is preliminary data.</text>
</comment>
<organism evidence="2 3">
    <name type="scientific">Tetragenococcus koreensis</name>
    <dbReference type="NCBI Taxonomy" id="290335"/>
    <lineage>
        <taxon>Bacteria</taxon>
        <taxon>Bacillati</taxon>
        <taxon>Bacillota</taxon>
        <taxon>Bacilli</taxon>
        <taxon>Lactobacillales</taxon>
        <taxon>Enterococcaceae</taxon>
        <taxon>Tetragenococcus</taxon>
    </lineage>
</organism>
<sequence length="204" mass="23521">MIKNIVFDMGNVLIKYDPGQFIGEFTSNEKHQQMLLEKIFYTDEWEQYDEGSITKEEIIDKARSLLPKTLHSAIPIVMDTWFEKMTPISGMEKVVETLKKNGYSVYLLSNVSQDFYSFSEVVPGMTYFDGIFISSDWKCIKPDAKIYQLFFNHFHLVPTECFFIDDLAINIEAAASQGMQGHVFDGNISYLISSLKEKDVMIMI</sequence>
<reference evidence="2" key="2">
    <citation type="journal article" date="2020" name="Int. Dairy J.">
        <title>Lactic acid bacterial diversity in Brie cheese focusing on salt concentration and pH of isolation medium and characterisation of halophilic and alkaliphilic lactic acid bacterial isolates.</title>
        <authorList>
            <person name="Unno R."/>
            <person name="Matsutani M."/>
            <person name="Suzuki T."/>
            <person name="Kodama K."/>
            <person name="Matsushita H."/>
            <person name="Yamasato K."/>
            <person name="Koizumi Y."/>
            <person name="Ishikawa M."/>
        </authorList>
    </citation>
    <scope>NUCLEOTIDE SEQUENCE</scope>
    <source>
        <strain evidence="2">7C1</strain>
        <strain evidence="1">8C4</strain>
    </source>
</reference>
<keyword evidence="2" id="KW-0378">Hydrolase</keyword>
<evidence type="ECO:0000313" key="3">
    <source>
        <dbReference type="Proteomes" id="UP000886597"/>
    </source>
</evidence>
<dbReference type="AlphaFoldDB" id="A0AAN4ZPY0"/>
<protein>
    <submittedName>
        <fullName evidence="2">HAD family hydrolase</fullName>
    </submittedName>
</protein>
<dbReference type="EMBL" id="BKBO01000035">
    <property type="protein sequence ID" value="GEQ50124.1"/>
    <property type="molecule type" value="Genomic_DNA"/>
</dbReference>
<dbReference type="PANTHER" id="PTHR43611:SF3">
    <property type="entry name" value="FLAVIN MONONUCLEOTIDE HYDROLASE 1, CHLOROPLATIC"/>
    <property type="match status" value="1"/>
</dbReference>